<reference evidence="12" key="1">
    <citation type="submission" date="2016-11" db="UniProtKB">
        <authorList>
            <consortium name="WormBaseParasite"/>
        </authorList>
    </citation>
    <scope>IDENTIFICATION</scope>
</reference>
<evidence type="ECO:0000256" key="6">
    <source>
        <dbReference type="ARBA" id="ARBA00022840"/>
    </source>
</evidence>
<evidence type="ECO:0000256" key="2">
    <source>
        <dbReference type="ARBA" id="ARBA00022527"/>
    </source>
</evidence>
<protein>
    <recommendedName>
        <fullName evidence="1">non-specific serine/threonine protein kinase</fullName>
        <ecNumber evidence="1">2.7.11.1</ecNumber>
    </recommendedName>
</protein>
<keyword evidence="5" id="KW-0418">Kinase</keyword>
<feature type="domain" description="Protein kinase" evidence="10">
    <location>
        <begin position="186"/>
        <end position="503"/>
    </location>
</feature>
<evidence type="ECO:0000256" key="7">
    <source>
        <dbReference type="ARBA" id="ARBA00047899"/>
    </source>
</evidence>
<dbReference type="PROSITE" id="PS00107">
    <property type="entry name" value="PROTEIN_KINASE_ATP"/>
    <property type="match status" value="1"/>
</dbReference>
<keyword evidence="3" id="KW-0808">Transferase</keyword>
<dbReference type="GO" id="GO:0000226">
    <property type="term" value="P:microtubule cytoskeleton organization"/>
    <property type="evidence" value="ECO:0007669"/>
    <property type="project" value="TreeGrafter"/>
</dbReference>
<dbReference type="Pfam" id="PF00069">
    <property type="entry name" value="Pkinase"/>
    <property type="match status" value="2"/>
</dbReference>
<evidence type="ECO:0000313" key="11">
    <source>
        <dbReference type="Proteomes" id="UP000095287"/>
    </source>
</evidence>
<dbReference type="PANTHER" id="PTHR24346">
    <property type="entry name" value="MAP/MICROTUBULE AFFINITY-REGULATING KINASE"/>
    <property type="match status" value="1"/>
</dbReference>
<dbReference type="EC" id="2.7.11.1" evidence="1"/>
<dbReference type="WBParaSite" id="L893_g3649.t1">
    <property type="protein sequence ID" value="L893_g3649.t1"/>
    <property type="gene ID" value="L893_g3649"/>
</dbReference>
<dbReference type="GO" id="GO:0050321">
    <property type="term" value="F:tau-protein kinase activity"/>
    <property type="evidence" value="ECO:0007669"/>
    <property type="project" value="TreeGrafter"/>
</dbReference>
<evidence type="ECO:0000256" key="4">
    <source>
        <dbReference type="ARBA" id="ARBA00022741"/>
    </source>
</evidence>
<dbReference type="PROSITE" id="PS50011">
    <property type="entry name" value="PROTEIN_KINASE_DOM"/>
    <property type="match status" value="1"/>
</dbReference>
<evidence type="ECO:0000256" key="5">
    <source>
        <dbReference type="ARBA" id="ARBA00022777"/>
    </source>
</evidence>
<keyword evidence="2" id="KW-0723">Serine/threonine-protein kinase</keyword>
<dbReference type="SUPFAM" id="SSF56112">
    <property type="entry name" value="Protein kinase-like (PK-like)"/>
    <property type="match status" value="1"/>
</dbReference>
<organism evidence="11 12">
    <name type="scientific">Steinernema glaseri</name>
    <dbReference type="NCBI Taxonomy" id="37863"/>
    <lineage>
        <taxon>Eukaryota</taxon>
        <taxon>Metazoa</taxon>
        <taxon>Ecdysozoa</taxon>
        <taxon>Nematoda</taxon>
        <taxon>Chromadorea</taxon>
        <taxon>Rhabditida</taxon>
        <taxon>Tylenchina</taxon>
        <taxon>Panagrolaimomorpha</taxon>
        <taxon>Strongyloidoidea</taxon>
        <taxon>Steinernematidae</taxon>
        <taxon>Steinernema</taxon>
    </lineage>
</organism>
<dbReference type="GO" id="GO:0005524">
    <property type="term" value="F:ATP binding"/>
    <property type="evidence" value="ECO:0007669"/>
    <property type="project" value="UniProtKB-UniRule"/>
</dbReference>
<dbReference type="PANTHER" id="PTHR24346:SF49">
    <property type="entry name" value="NIM1 SERINE_THREONINE PROTEIN KINASE"/>
    <property type="match status" value="1"/>
</dbReference>
<keyword evidence="11" id="KW-1185">Reference proteome</keyword>
<proteinExistence type="predicted"/>
<dbReference type="FunFam" id="3.30.200.20:FF:000003">
    <property type="entry name" value="Non-specific serine/threonine protein kinase"/>
    <property type="match status" value="1"/>
</dbReference>
<evidence type="ECO:0000256" key="8">
    <source>
        <dbReference type="ARBA" id="ARBA00048679"/>
    </source>
</evidence>
<comment type="catalytic activity">
    <reaction evidence="7">
        <text>L-threonyl-[protein] + ATP = O-phospho-L-threonyl-[protein] + ADP + H(+)</text>
        <dbReference type="Rhea" id="RHEA:46608"/>
        <dbReference type="Rhea" id="RHEA-COMP:11060"/>
        <dbReference type="Rhea" id="RHEA-COMP:11605"/>
        <dbReference type="ChEBI" id="CHEBI:15378"/>
        <dbReference type="ChEBI" id="CHEBI:30013"/>
        <dbReference type="ChEBI" id="CHEBI:30616"/>
        <dbReference type="ChEBI" id="CHEBI:61977"/>
        <dbReference type="ChEBI" id="CHEBI:456216"/>
        <dbReference type="EC" id="2.7.11.1"/>
    </reaction>
</comment>
<dbReference type="GO" id="GO:0005737">
    <property type="term" value="C:cytoplasm"/>
    <property type="evidence" value="ECO:0007669"/>
    <property type="project" value="TreeGrafter"/>
</dbReference>
<dbReference type="InterPro" id="IPR011009">
    <property type="entry name" value="Kinase-like_dom_sf"/>
</dbReference>
<evidence type="ECO:0000313" key="12">
    <source>
        <dbReference type="WBParaSite" id="L893_g3649.t1"/>
    </source>
</evidence>
<accession>A0A1I8AB50</accession>
<evidence type="ECO:0000259" key="10">
    <source>
        <dbReference type="PROSITE" id="PS50011"/>
    </source>
</evidence>
<keyword evidence="6 9" id="KW-0067">ATP-binding</keyword>
<feature type="binding site" evidence="9">
    <location>
        <position position="215"/>
    </location>
    <ligand>
        <name>ATP</name>
        <dbReference type="ChEBI" id="CHEBI:30616"/>
    </ligand>
</feature>
<sequence>MFVMLPAGRRASSSFGSAKHDKSLINMCMLRGLWEALRDYATIAMMSRTQVIRQQHDGGIRSEPPSAIEEEGEDSFHSIPTTSMAATNFNYRYKPPVRTNSNIINPVMPPPPPTSQRITMMTKVSTLPSAISEESLTLSRTISAQSLPVSTGSSAFQLPYDRVLYQLAHDPNCQKDVSLGRRIGFYKLGKELGQGNFSKVKLGVHVLTNEKVAVKIMEKSKMDPKAQRLLESEIDSMENMHHPNIIRLFECVETLSRTYLVMEYAGGGELYDYINARGKITETEAKPIFAQLVSAVSHMNMCEFLLRFTLKLTFWTLGLFTAFTTLENISFQNDVFTEALRGGLMVLWKGCAIKYDQMMTLERHSTSRHQSGKCDICSTRVGKTSRLWLLLSMYQKPDAQHFLWLASVRGTRTFPRTDAEAFQEYSGQKVDIWALGVLLYYLLVGTMPFKADTIFDLKNTIIKGEYRTPEYISTFAAHMIARMLDMNPSTRIHVDEMKKTYWLSGNRFPKSYIQCSLEPNPEELEKSEVARKVWCQLNEYGITGEMMQEAAPRGARNAIIGTYRIVLYQAQAVEHDQERIKVNDHIERQAQRARQATKQQLKTRSKTCSVL</sequence>
<evidence type="ECO:0000256" key="3">
    <source>
        <dbReference type="ARBA" id="ARBA00022679"/>
    </source>
</evidence>
<evidence type="ECO:0000256" key="1">
    <source>
        <dbReference type="ARBA" id="ARBA00012513"/>
    </source>
</evidence>
<keyword evidence="4 9" id="KW-0547">Nucleotide-binding</keyword>
<evidence type="ECO:0000256" key="9">
    <source>
        <dbReference type="PROSITE-ProRule" id="PRU10141"/>
    </source>
</evidence>
<comment type="catalytic activity">
    <reaction evidence="8">
        <text>L-seryl-[protein] + ATP = O-phospho-L-seryl-[protein] + ADP + H(+)</text>
        <dbReference type="Rhea" id="RHEA:17989"/>
        <dbReference type="Rhea" id="RHEA-COMP:9863"/>
        <dbReference type="Rhea" id="RHEA-COMP:11604"/>
        <dbReference type="ChEBI" id="CHEBI:15378"/>
        <dbReference type="ChEBI" id="CHEBI:29999"/>
        <dbReference type="ChEBI" id="CHEBI:30616"/>
        <dbReference type="ChEBI" id="CHEBI:83421"/>
        <dbReference type="ChEBI" id="CHEBI:456216"/>
        <dbReference type="EC" id="2.7.11.1"/>
    </reaction>
</comment>
<name>A0A1I8AB50_9BILA</name>
<dbReference type="AlphaFoldDB" id="A0A1I8AB50"/>
<dbReference type="GO" id="GO:0035556">
    <property type="term" value="P:intracellular signal transduction"/>
    <property type="evidence" value="ECO:0007669"/>
    <property type="project" value="TreeGrafter"/>
</dbReference>
<dbReference type="InterPro" id="IPR000719">
    <property type="entry name" value="Prot_kinase_dom"/>
</dbReference>
<dbReference type="Gene3D" id="1.10.510.10">
    <property type="entry name" value="Transferase(Phosphotransferase) domain 1"/>
    <property type="match status" value="2"/>
</dbReference>
<dbReference type="Proteomes" id="UP000095287">
    <property type="component" value="Unplaced"/>
</dbReference>
<dbReference type="InterPro" id="IPR017441">
    <property type="entry name" value="Protein_kinase_ATP_BS"/>
</dbReference>